<dbReference type="HAMAP" id="MF_00564">
    <property type="entry name" value="RNase_PH"/>
    <property type="match status" value="1"/>
</dbReference>
<comment type="subunit">
    <text evidence="6">Homohexameric ring arranged as a trimer of dimers.</text>
</comment>
<evidence type="ECO:0000256" key="2">
    <source>
        <dbReference type="ARBA" id="ARBA00022552"/>
    </source>
</evidence>
<evidence type="ECO:0000313" key="9">
    <source>
        <dbReference type="EMBL" id="OGL53900.1"/>
    </source>
</evidence>
<keyword evidence="6" id="KW-0548">Nucleotidyltransferase</keyword>
<keyword evidence="2 6" id="KW-0698">rRNA processing</keyword>
<dbReference type="PANTHER" id="PTHR11953:SF0">
    <property type="entry name" value="EXOSOME COMPLEX COMPONENT RRP41"/>
    <property type="match status" value="1"/>
</dbReference>
<dbReference type="GO" id="GO:0031125">
    <property type="term" value="P:rRNA 3'-end processing"/>
    <property type="evidence" value="ECO:0007669"/>
    <property type="project" value="UniProtKB-ARBA"/>
</dbReference>
<dbReference type="InterPro" id="IPR036345">
    <property type="entry name" value="ExoRNase_PH_dom2_sf"/>
</dbReference>
<dbReference type="PROSITE" id="PS01277">
    <property type="entry name" value="RIBONUCLEASE_PH"/>
    <property type="match status" value="1"/>
</dbReference>
<dbReference type="GO" id="GO:0016075">
    <property type="term" value="P:rRNA catabolic process"/>
    <property type="evidence" value="ECO:0007669"/>
    <property type="project" value="UniProtKB-UniRule"/>
</dbReference>
<dbReference type="Gene3D" id="3.30.230.70">
    <property type="entry name" value="GHMP Kinase, N-terminal domain"/>
    <property type="match status" value="1"/>
</dbReference>
<dbReference type="InterPro" id="IPR027408">
    <property type="entry name" value="PNPase/RNase_PH_dom_sf"/>
</dbReference>
<sequence>MVRHDGRKYDEMRKVEIKRRFLKNPSGSVLISLGETKVLCTATVEEKVPQFLENTGTGWITAEYSLLPGSTHTRTRREASAGKISGRTHEIQRLIGRSLRSIADLSLLGERTIWIDCDVLQADGGTRTASITGAYVALADAIETLLLKKAISRNPIKDQVAGISVGIVKGKKCLDLNYKEDSNADVDMNVIMTRSGKLVEVQATAEKNAFSKNDLDDLLSLARKGIFNLFDAQKKALSK</sequence>
<evidence type="ECO:0000259" key="7">
    <source>
        <dbReference type="Pfam" id="PF01138"/>
    </source>
</evidence>
<feature type="binding site" evidence="6">
    <location>
        <position position="87"/>
    </location>
    <ligand>
        <name>phosphate</name>
        <dbReference type="ChEBI" id="CHEBI:43474"/>
        <note>substrate</note>
    </ligand>
</feature>
<dbReference type="EMBL" id="MGDI01000019">
    <property type="protein sequence ID" value="OGL53900.1"/>
    <property type="molecule type" value="Genomic_DNA"/>
</dbReference>
<accession>A0A1F7SJE4</accession>
<evidence type="ECO:0000313" key="10">
    <source>
        <dbReference type="Proteomes" id="UP000178082"/>
    </source>
</evidence>
<comment type="catalytic activity">
    <reaction evidence="6">
        <text>tRNA(n+1) + phosphate = tRNA(n) + a ribonucleoside 5'-diphosphate</text>
        <dbReference type="Rhea" id="RHEA:10628"/>
        <dbReference type="Rhea" id="RHEA-COMP:17343"/>
        <dbReference type="Rhea" id="RHEA-COMP:17344"/>
        <dbReference type="ChEBI" id="CHEBI:43474"/>
        <dbReference type="ChEBI" id="CHEBI:57930"/>
        <dbReference type="ChEBI" id="CHEBI:173114"/>
        <dbReference type="EC" id="2.7.7.56"/>
    </reaction>
</comment>
<feature type="binding site" evidence="6">
    <location>
        <begin position="125"/>
        <end position="127"/>
    </location>
    <ligand>
        <name>phosphate</name>
        <dbReference type="ChEBI" id="CHEBI:43474"/>
        <note>substrate</note>
    </ligand>
</feature>
<dbReference type="PANTHER" id="PTHR11953">
    <property type="entry name" value="EXOSOME COMPLEX COMPONENT"/>
    <property type="match status" value="1"/>
</dbReference>
<keyword evidence="5" id="KW-0694">RNA-binding</keyword>
<dbReference type="STRING" id="1817883.A3G31_00675"/>
<dbReference type="InterPro" id="IPR001247">
    <property type="entry name" value="ExoRNase_PH_dom1"/>
</dbReference>
<dbReference type="InterPro" id="IPR050080">
    <property type="entry name" value="RNase_PH"/>
</dbReference>
<dbReference type="InterPro" id="IPR015847">
    <property type="entry name" value="ExoRNase_PH_dom2"/>
</dbReference>
<dbReference type="CDD" id="cd11362">
    <property type="entry name" value="RNase_PH_bact"/>
    <property type="match status" value="1"/>
</dbReference>
<reference evidence="9 10" key="1">
    <citation type="journal article" date="2016" name="Nat. Commun.">
        <title>Thousands of microbial genomes shed light on interconnected biogeochemical processes in an aquifer system.</title>
        <authorList>
            <person name="Anantharaman K."/>
            <person name="Brown C.T."/>
            <person name="Hug L.A."/>
            <person name="Sharon I."/>
            <person name="Castelle C.J."/>
            <person name="Probst A.J."/>
            <person name="Thomas B.C."/>
            <person name="Singh A."/>
            <person name="Wilkins M.J."/>
            <person name="Karaoz U."/>
            <person name="Brodie E.L."/>
            <person name="Williams K.H."/>
            <person name="Hubbard S.S."/>
            <person name="Banfield J.F."/>
        </authorList>
    </citation>
    <scope>NUCLEOTIDE SEQUENCE [LARGE SCALE GENOMIC DNA]</scope>
</reference>
<proteinExistence type="inferred from homology"/>
<keyword evidence="4 6" id="KW-0819">tRNA processing</keyword>
<organism evidence="9 10">
    <name type="scientific">Candidatus Schekmanbacteria bacterium RIFCSPLOWO2_12_FULL_38_15</name>
    <dbReference type="NCBI Taxonomy" id="1817883"/>
    <lineage>
        <taxon>Bacteria</taxon>
        <taxon>Candidatus Schekmaniibacteriota</taxon>
    </lineage>
</organism>
<dbReference type="NCBIfam" id="TIGR01966">
    <property type="entry name" value="RNasePH"/>
    <property type="match status" value="1"/>
</dbReference>
<evidence type="ECO:0000256" key="6">
    <source>
        <dbReference type="HAMAP-Rule" id="MF_00564"/>
    </source>
</evidence>
<dbReference type="InterPro" id="IPR002381">
    <property type="entry name" value="RNase_PH_bac-type"/>
</dbReference>
<dbReference type="GO" id="GO:0000049">
    <property type="term" value="F:tRNA binding"/>
    <property type="evidence" value="ECO:0007669"/>
    <property type="project" value="UniProtKB-UniRule"/>
</dbReference>
<feature type="domain" description="Exoribonuclease phosphorolytic" evidence="8">
    <location>
        <begin position="158"/>
        <end position="225"/>
    </location>
</feature>
<comment type="function">
    <text evidence="6">Phosphorolytic 3'-5' exoribonuclease that plays an important role in tRNA 3'-end maturation. Removes nucleotide residues following the 3'-CCA terminus of tRNAs; can also add nucleotides to the ends of RNA molecules by using nucleoside diphosphates as substrates, but this may not be physiologically important. Probably plays a role in initiation of 16S rRNA degradation (leading to ribosome degradation) during starvation.</text>
</comment>
<dbReference type="EC" id="2.7.7.56" evidence="6"/>
<dbReference type="Pfam" id="PF01138">
    <property type="entry name" value="RNase_PH"/>
    <property type="match status" value="1"/>
</dbReference>
<dbReference type="GO" id="GO:0009022">
    <property type="term" value="F:tRNA nucleotidyltransferase activity"/>
    <property type="evidence" value="ECO:0007669"/>
    <property type="project" value="UniProtKB-UniRule"/>
</dbReference>
<dbReference type="Proteomes" id="UP000178082">
    <property type="component" value="Unassembled WGS sequence"/>
</dbReference>
<dbReference type="GO" id="GO:0008033">
    <property type="term" value="P:tRNA processing"/>
    <property type="evidence" value="ECO:0007669"/>
    <property type="project" value="UniProtKB-UniRule"/>
</dbReference>
<dbReference type="InterPro" id="IPR020568">
    <property type="entry name" value="Ribosomal_Su5_D2-typ_SF"/>
</dbReference>
<comment type="caution">
    <text evidence="9">The sequence shown here is derived from an EMBL/GenBank/DDBJ whole genome shotgun (WGS) entry which is preliminary data.</text>
</comment>
<gene>
    <name evidence="6" type="primary">rph</name>
    <name evidence="9" type="ORF">A3G31_00675</name>
</gene>
<evidence type="ECO:0000259" key="8">
    <source>
        <dbReference type="Pfam" id="PF03725"/>
    </source>
</evidence>
<evidence type="ECO:0000256" key="5">
    <source>
        <dbReference type="ARBA" id="ARBA00022884"/>
    </source>
</evidence>
<dbReference type="SUPFAM" id="SSF55666">
    <property type="entry name" value="Ribonuclease PH domain 2-like"/>
    <property type="match status" value="1"/>
</dbReference>
<dbReference type="InterPro" id="IPR018336">
    <property type="entry name" value="RNase_PH_CS"/>
</dbReference>
<dbReference type="GO" id="GO:0000175">
    <property type="term" value="F:3'-5'-RNA exonuclease activity"/>
    <property type="evidence" value="ECO:0007669"/>
    <property type="project" value="UniProtKB-UniRule"/>
</dbReference>
<dbReference type="SUPFAM" id="SSF54211">
    <property type="entry name" value="Ribosomal protein S5 domain 2-like"/>
    <property type="match status" value="1"/>
</dbReference>
<comment type="similarity">
    <text evidence="1 6">Belongs to the RNase PH family.</text>
</comment>
<keyword evidence="3 6" id="KW-0820">tRNA-binding</keyword>
<keyword evidence="6" id="KW-0808">Transferase</keyword>
<dbReference type="Pfam" id="PF03725">
    <property type="entry name" value="RNase_PH_C"/>
    <property type="match status" value="1"/>
</dbReference>
<evidence type="ECO:0000256" key="4">
    <source>
        <dbReference type="ARBA" id="ARBA00022694"/>
    </source>
</evidence>
<name>A0A1F7SJE4_9BACT</name>
<dbReference type="AlphaFoldDB" id="A0A1F7SJE4"/>
<dbReference type="FunFam" id="3.30.230.70:FF:000003">
    <property type="entry name" value="Ribonuclease PH"/>
    <property type="match status" value="1"/>
</dbReference>
<feature type="domain" description="Exoribonuclease phosphorolytic" evidence="7">
    <location>
        <begin position="11"/>
        <end position="141"/>
    </location>
</feature>
<evidence type="ECO:0000256" key="3">
    <source>
        <dbReference type="ARBA" id="ARBA00022555"/>
    </source>
</evidence>
<protein>
    <recommendedName>
        <fullName evidence="6">Ribonuclease PH</fullName>
        <shortName evidence="6">RNase PH</shortName>
        <ecNumber evidence="6">2.7.7.56</ecNumber>
    </recommendedName>
    <alternativeName>
        <fullName evidence="6">tRNA nucleotidyltransferase</fullName>
    </alternativeName>
</protein>
<evidence type="ECO:0000256" key="1">
    <source>
        <dbReference type="ARBA" id="ARBA00006678"/>
    </source>
</evidence>